<dbReference type="OrthoDB" id="9795306at2"/>
<gene>
    <name evidence="2" type="ORF">ENSA5_21370</name>
</gene>
<dbReference type="Gene3D" id="3.10.180.10">
    <property type="entry name" value="2,3-Dihydroxybiphenyl 1,2-Dioxygenase, domain 1"/>
    <property type="match status" value="1"/>
</dbReference>
<dbReference type="PANTHER" id="PTHR33990">
    <property type="entry name" value="PROTEIN YJDN-RELATED"/>
    <property type="match status" value="1"/>
</dbReference>
<protein>
    <recommendedName>
        <fullName evidence="1">Glyoxalase/fosfomycin resistance/dioxygenase domain-containing protein</fullName>
    </recommendedName>
</protein>
<dbReference type="PANTHER" id="PTHR33990:SF1">
    <property type="entry name" value="PROTEIN YJDN"/>
    <property type="match status" value="1"/>
</dbReference>
<comment type="caution">
    <text evidence="2">The sequence shown here is derived from an EMBL/GenBank/DDBJ whole genome shotgun (WGS) entry which is preliminary data.</text>
</comment>
<sequence>MPIKQATPYLYFDGTAEHALKHYEQALGAEIVSLQRYSEMPADAGTCVPADRERILHADVKLGAASIMVSDRTSDRGESNARQVQIALELDDLEDMAQKFTALAEGGEVNVPIHDTFWGAKFGALTDPFGVQWAFNCMKT</sequence>
<dbReference type="CDD" id="cd06588">
    <property type="entry name" value="PhnB_like"/>
    <property type="match status" value="1"/>
</dbReference>
<organism evidence="2 3">
    <name type="scientific">Enhygromyxa salina</name>
    <dbReference type="NCBI Taxonomy" id="215803"/>
    <lineage>
        <taxon>Bacteria</taxon>
        <taxon>Pseudomonadati</taxon>
        <taxon>Myxococcota</taxon>
        <taxon>Polyangia</taxon>
        <taxon>Nannocystales</taxon>
        <taxon>Nannocystaceae</taxon>
        <taxon>Enhygromyxa</taxon>
    </lineage>
</organism>
<keyword evidence="3" id="KW-1185">Reference proteome</keyword>
<dbReference type="Proteomes" id="UP000237968">
    <property type="component" value="Unassembled WGS sequence"/>
</dbReference>
<evidence type="ECO:0000259" key="1">
    <source>
        <dbReference type="Pfam" id="PF00903"/>
    </source>
</evidence>
<dbReference type="InterPro" id="IPR004360">
    <property type="entry name" value="Glyas_Fos-R_dOase_dom"/>
</dbReference>
<evidence type="ECO:0000313" key="3">
    <source>
        <dbReference type="Proteomes" id="UP000237968"/>
    </source>
</evidence>
<dbReference type="SUPFAM" id="SSF54593">
    <property type="entry name" value="Glyoxalase/Bleomycin resistance protein/Dihydroxybiphenyl dioxygenase"/>
    <property type="match status" value="1"/>
</dbReference>
<dbReference type="InterPro" id="IPR028973">
    <property type="entry name" value="PhnB-like"/>
</dbReference>
<evidence type="ECO:0000313" key="2">
    <source>
        <dbReference type="EMBL" id="PRQ02784.1"/>
    </source>
</evidence>
<dbReference type="RefSeq" id="WP_106391562.1">
    <property type="nucleotide sequence ID" value="NZ_PVNK01000112.1"/>
</dbReference>
<accession>A0A2S9YCE4</accession>
<dbReference type="InterPro" id="IPR029068">
    <property type="entry name" value="Glyas_Bleomycin-R_OHBP_Dase"/>
</dbReference>
<reference evidence="2 3" key="1">
    <citation type="submission" date="2018-03" db="EMBL/GenBank/DDBJ databases">
        <title>Draft Genome Sequences of the Obligatory Marine Myxobacteria Enhygromyxa salina SWB005.</title>
        <authorList>
            <person name="Poehlein A."/>
            <person name="Moghaddam J.A."/>
            <person name="Harms H."/>
            <person name="Alanjari M."/>
            <person name="Koenig G.M."/>
            <person name="Daniel R."/>
            <person name="Schaeberle T.F."/>
        </authorList>
    </citation>
    <scope>NUCLEOTIDE SEQUENCE [LARGE SCALE GENOMIC DNA]</scope>
    <source>
        <strain evidence="2 3">SWB005</strain>
    </source>
</reference>
<dbReference type="AlphaFoldDB" id="A0A2S9YCE4"/>
<name>A0A2S9YCE4_9BACT</name>
<proteinExistence type="predicted"/>
<feature type="domain" description="Glyoxalase/fosfomycin resistance/dioxygenase" evidence="1">
    <location>
        <begin position="10"/>
        <end position="135"/>
    </location>
</feature>
<dbReference type="EMBL" id="PVNK01000112">
    <property type="protein sequence ID" value="PRQ02784.1"/>
    <property type="molecule type" value="Genomic_DNA"/>
</dbReference>
<dbReference type="Pfam" id="PF00903">
    <property type="entry name" value="Glyoxalase"/>
    <property type="match status" value="1"/>
</dbReference>